<evidence type="ECO:0000256" key="6">
    <source>
        <dbReference type="SAM" id="MobiDB-lite"/>
    </source>
</evidence>
<dbReference type="Pfam" id="PF00573">
    <property type="entry name" value="Ribosomal_L4"/>
    <property type="match status" value="1"/>
</dbReference>
<dbReference type="GO" id="GO:0019843">
    <property type="term" value="F:rRNA binding"/>
    <property type="evidence" value="ECO:0007669"/>
    <property type="project" value="UniProtKB-UniRule"/>
</dbReference>
<dbReference type="InterPro" id="IPR023574">
    <property type="entry name" value="Ribosomal_uL4_dom_sf"/>
</dbReference>
<dbReference type="InterPro" id="IPR013005">
    <property type="entry name" value="Ribosomal_uL4-like"/>
</dbReference>
<reference evidence="7 8" key="1">
    <citation type="submission" date="2020-03" db="EMBL/GenBank/DDBJ databases">
        <authorList>
            <person name="Picone N."/>
        </authorList>
    </citation>
    <scope>NUCLEOTIDE SEQUENCE [LARGE SCALE GENOMIC DNA]</scope>
    <source>
        <strain evidence="7">NSCAC1</strain>
    </source>
</reference>
<dbReference type="GO" id="GO:0005840">
    <property type="term" value="C:ribosome"/>
    <property type="evidence" value="ECO:0007669"/>
    <property type="project" value="UniProtKB-KW"/>
</dbReference>
<gene>
    <name evidence="5 7" type="primary">rplD</name>
    <name evidence="7" type="ORF">NSCAC_0354</name>
</gene>
<evidence type="ECO:0000313" key="8">
    <source>
        <dbReference type="Proteomes" id="UP000516072"/>
    </source>
</evidence>
<dbReference type="PANTHER" id="PTHR10746:SF6">
    <property type="entry name" value="LARGE RIBOSOMAL SUBUNIT PROTEIN UL4M"/>
    <property type="match status" value="1"/>
</dbReference>
<dbReference type="PANTHER" id="PTHR10746">
    <property type="entry name" value="50S RIBOSOMAL PROTEIN L4"/>
    <property type="match status" value="1"/>
</dbReference>
<name>A0A7G1Q870_9GAMM</name>
<keyword evidence="8" id="KW-1185">Reference proteome</keyword>
<keyword evidence="5" id="KW-0699">rRNA-binding</keyword>
<keyword evidence="5" id="KW-0694">RNA-binding</keyword>
<organism evidence="7 8">
    <name type="scientific">Candidatus Nitrosacidococcus tergens</name>
    <dbReference type="NCBI Taxonomy" id="553981"/>
    <lineage>
        <taxon>Bacteria</taxon>
        <taxon>Pseudomonadati</taxon>
        <taxon>Pseudomonadota</taxon>
        <taxon>Gammaproteobacteria</taxon>
        <taxon>Chromatiales</taxon>
        <taxon>Chromatiaceae</taxon>
        <taxon>Candidatus Nitrosacidococcus</taxon>
    </lineage>
</organism>
<evidence type="ECO:0000256" key="3">
    <source>
        <dbReference type="ARBA" id="ARBA00023274"/>
    </source>
</evidence>
<comment type="similarity">
    <text evidence="1 5">Belongs to the universal ribosomal protein uL4 family.</text>
</comment>
<evidence type="ECO:0000256" key="5">
    <source>
        <dbReference type="HAMAP-Rule" id="MF_01328"/>
    </source>
</evidence>
<dbReference type="RefSeq" id="WP_197744718.1">
    <property type="nucleotide sequence ID" value="NZ_LR778175.1"/>
</dbReference>
<evidence type="ECO:0000256" key="1">
    <source>
        <dbReference type="ARBA" id="ARBA00010528"/>
    </source>
</evidence>
<dbReference type="HAMAP" id="MF_01328_B">
    <property type="entry name" value="Ribosomal_uL4_B"/>
    <property type="match status" value="1"/>
</dbReference>
<dbReference type="GO" id="GO:0006412">
    <property type="term" value="P:translation"/>
    <property type="evidence" value="ECO:0007669"/>
    <property type="project" value="UniProtKB-UniRule"/>
</dbReference>
<dbReference type="Gene3D" id="3.40.1370.10">
    <property type="match status" value="1"/>
</dbReference>
<feature type="region of interest" description="Disordered" evidence="6">
    <location>
        <begin position="49"/>
        <end position="72"/>
    </location>
</feature>
<dbReference type="Proteomes" id="UP000516072">
    <property type="component" value="Chromosome"/>
</dbReference>
<dbReference type="EMBL" id="LR778175">
    <property type="protein sequence ID" value="CAB1274809.1"/>
    <property type="molecule type" value="Genomic_DNA"/>
</dbReference>
<dbReference type="NCBIfam" id="TIGR03953">
    <property type="entry name" value="rplD_bact"/>
    <property type="match status" value="1"/>
</dbReference>
<sequence length="208" mass="23148">MDFAVQNSIGGPDQSTIRISDSVFSNEFNEALVSQTILTYLVRSHSGTKAQKTRSEVRGGGIKPFRQKGTGRARAGTIRSPLWRGGGKVFAAQPRDYTQKLNKKMYKGAMCSIFSELVRQDRLRAVNDECISLPGIKTKHLVNLLAPLNWDTLLIIISENDRNLELSARNIPTVNICNVKEINPYSLVKSNGVLSTYSALRCIERNFS</sequence>
<keyword evidence="3 5" id="KW-0687">Ribonucleoprotein</keyword>
<comment type="function">
    <text evidence="5">Forms part of the polypeptide exit tunnel.</text>
</comment>
<dbReference type="KEGG" id="ntg:NSCAC_0354"/>
<evidence type="ECO:0000313" key="7">
    <source>
        <dbReference type="EMBL" id="CAB1274809.1"/>
    </source>
</evidence>
<evidence type="ECO:0000256" key="2">
    <source>
        <dbReference type="ARBA" id="ARBA00022980"/>
    </source>
</evidence>
<dbReference type="SUPFAM" id="SSF52166">
    <property type="entry name" value="Ribosomal protein L4"/>
    <property type="match status" value="1"/>
</dbReference>
<dbReference type="GO" id="GO:1990904">
    <property type="term" value="C:ribonucleoprotein complex"/>
    <property type="evidence" value="ECO:0007669"/>
    <property type="project" value="UniProtKB-KW"/>
</dbReference>
<comment type="function">
    <text evidence="5">One of the primary rRNA binding proteins, this protein initially binds near the 5'-end of the 23S rRNA. It is important during the early stages of 50S assembly. It makes multiple contacts with different domains of the 23S rRNA in the assembled 50S subunit and ribosome.</text>
</comment>
<proteinExistence type="inferred from homology"/>
<keyword evidence="2 5" id="KW-0689">Ribosomal protein</keyword>
<accession>A0A7G1Q870</accession>
<protein>
    <recommendedName>
        <fullName evidence="4 5">Large ribosomal subunit protein uL4</fullName>
    </recommendedName>
</protein>
<comment type="subunit">
    <text evidence="5">Part of the 50S ribosomal subunit.</text>
</comment>
<dbReference type="AlphaFoldDB" id="A0A7G1Q870"/>
<dbReference type="GO" id="GO:0003735">
    <property type="term" value="F:structural constituent of ribosome"/>
    <property type="evidence" value="ECO:0007669"/>
    <property type="project" value="InterPro"/>
</dbReference>
<evidence type="ECO:0000256" key="4">
    <source>
        <dbReference type="ARBA" id="ARBA00035244"/>
    </source>
</evidence>
<dbReference type="InterPro" id="IPR002136">
    <property type="entry name" value="Ribosomal_uL4"/>
</dbReference>